<dbReference type="Pfam" id="PF13181">
    <property type="entry name" value="TPR_8"/>
    <property type="match status" value="1"/>
</dbReference>
<evidence type="ECO:0000259" key="4">
    <source>
        <dbReference type="Pfam" id="PF06877"/>
    </source>
</evidence>
<protein>
    <submittedName>
        <fullName evidence="5">Tetratricopeptide TPR_1 repeat-containing protein</fullName>
    </submittedName>
</protein>
<dbReference type="PANTHER" id="PTHR44943">
    <property type="entry name" value="CELLULOSE SYNTHASE OPERON PROTEIN C"/>
    <property type="match status" value="1"/>
</dbReference>
<dbReference type="SMART" id="SM00028">
    <property type="entry name" value="TPR"/>
    <property type="match status" value="4"/>
</dbReference>
<dbReference type="PROSITE" id="PS51257">
    <property type="entry name" value="PROKAR_LIPOPROTEIN"/>
    <property type="match status" value="1"/>
</dbReference>
<dbReference type="EMBL" id="CP002691">
    <property type="protein sequence ID" value="AEE52299.1"/>
    <property type="molecule type" value="Genomic_DNA"/>
</dbReference>
<dbReference type="Gene3D" id="1.25.40.10">
    <property type="entry name" value="Tetratricopeptide repeat domain"/>
    <property type="match status" value="2"/>
</dbReference>
<dbReference type="InterPro" id="IPR036701">
    <property type="entry name" value="RraB-like_sf"/>
</dbReference>
<keyword evidence="6" id="KW-1185">Reference proteome</keyword>
<feature type="repeat" description="TPR" evidence="3">
    <location>
        <begin position="184"/>
        <end position="217"/>
    </location>
</feature>
<dbReference type="eggNOG" id="COG0457">
    <property type="taxonomic scope" value="Bacteria"/>
</dbReference>
<accession>F4KS54</accession>
<name>F4KS54_HALH1</name>
<keyword evidence="1" id="KW-0677">Repeat</keyword>
<evidence type="ECO:0000256" key="1">
    <source>
        <dbReference type="ARBA" id="ARBA00022737"/>
    </source>
</evidence>
<proteinExistence type="predicted"/>
<dbReference type="STRING" id="760192.Halhy_4458"/>
<evidence type="ECO:0000256" key="2">
    <source>
        <dbReference type="ARBA" id="ARBA00022803"/>
    </source>
</evidence>
<sequence>MRKITAIFFAILSLTSCSTVQDNERQTNIDSIFDKMELQGVDIQKPLLYGFYFYDQDQSKLEKLKDELLKDKYKLVRLEKAEDQEFVLHVEKVEIHSRASLLERENQLEQLSKTFQVASYDGWDVGNPDPTKPLVSKDDGFEKSLVNKSAAELYKMANDLYNSKSHNEAVVVFQKCIESNYKLDTCYYKQGVSYLGLGQAKVGIEKFEAALKINPKYVKACFNIGATCYDNEEYQKSIDYYQKAAKLDPKDDRVYYGIAAAQFVLGHLKAAEENCQIALKLNPGNENAKALLGDMKKE</sequence>
<dbReference type="PANTHER" id="PTHR44943:SF8">
    <property type="entry name" value="TPR REPEAT-CONTAINING PROTEIN MJ0263"/>
    <property type="match status" value="1"/>
</dbReference>
<evidence type="ECO:0000256" key="3">
    <source>
        <dbReference type="PROSITE-ProRule" id="PRU00339"/>
    </source>
</evidence>
<dbReference type="InterPro" id="IPR019734">
    <property type="entry name" value="TPR_rpt"/>
</dbReference>
<dbReference type="RefSeq" id="WP_013766837.1">
    <property type="nucleotide sequence ID" value="NC_015510.1"/>
</dbReference>
<dbReference type="SUPFAM" id="SSF48452">
    <property type="entry name" value="TPR-like"/>
    <property type="match status" value="1"/>
</dbReference>
<dbReference type="InterPro" id="IPR011990">
    <property type="entry name" value="TPR-like_helical_dom_sf"/>
</dbReference>
<gene>
    <name evidence="5" type="ordered locus">Halhy_4458</name>
</gene>
<dbReference type="HOGENOM" id="CLU_933052_0_0_10"/>
<dbReference type="Pfam" id="PF06877">
    <property type="entry name" value="RraB"/>
    <property type="match status" value="1"/>
</dbReference>
<dbReference type="OrthoDB" id="9811837at2"/>
<dbReference type="AlphaFoldDB" id="F4KS54"/>
<evidence type="ECO:0000313" key="6">
    <source>
        <dbReference type="Proteomes" id="UP000008461"/>
    </source>
</evidence>
<reference evidence="5 6" key="1">
    <citation type="journal article" date="2011" name="Stand. Genomic Sci.">
        <title>Complete genome sequence of Haliscomenobacter hydrossis type strain (O).</title>
        <authorList>
            <consortium name="US DOE Joint Genome Institute (JGI-PGF)"/>
            <person name="Daligault H."/>
            <person name="Lapidus A."/>
            <person name="Zeytun A."/>
            <person name="Nolan M."/>
            <person name="Lucas S."/>
            <person name="Del Rio T.G."/>
            <person name="Tice H."/>
            <person name="Cheng J.F."/>
            <person name="Tapia R."/>
            <person name="Han C."/>
            <person name="Goodwin L."/>
            <person name="Pitluck S."/>
            <person name="Liolios K."/>
            <person name="Pagani I."/>
            <person name="Ivanova N."/>
            <person name="Huntemann M."/>
            <person name="Mavromatis K."/>
            <person name="Mikhailova N."/>
            <person name="Pati A."/>
            <person name="Chen A."/>
            <person name="Palaniappan K."/>
            <person name="Land M."/>
            <person name="Hauser L."/>
            <person name="Brambilla E.M."/>
            <person name="Rohde M."/>
            <person name="Verbarg S."/>
            <person name="Goker M."/>
            <person name="Bristow J."/>
            <person name="Eisen J.A."/>
            <person name="Markowitz V."/>
            <person name="Hugenholtz P."/>
            <person name="Kyrpides N.C."/>
            <person name="Klenk H.P."/>
            <person name="Woyke T."/>
        </authorList>
    </citation>
    <scope>NUCLEOTIDE SEQUENCE [LARGE SCALE GENOMIC DNA]</scope>
    <source>
        <strain evidence="6">ATCC 27775 / DSM 1100 / LMG 10767 / O</strain>
    </source>
</reference>
<dbReference type="PROSITE" id="PS50005">
    <property type="entry name" value="TPR"/>
    <property type="match status" value="2"/>
</dbReference>
<reference key="2">
    <citation type="submission" date="2011-04" db="EMBL/GenBank/DDBJ databases">
        <title>Complete sequence of chromosome of Haliscomenobacter hydrossis DSM 1100.</title>
        <authorList>
            <consortium name="US DOE Joint Genome Institute (JGI-PGF)"/>
            <person name="Lucas S."/>
            <person name="Han J."/>
            <person name="Lapidus A."/>
            <person name="Bruce D."/>
            <person name="Goodwin L."/>
            <person name="Pitluck S."/>
            <person name="Peters L."/>
            <person name="Kyrpides N."/>
            <person name="Mavromatis K."/>
            <person name="Ivanova N."/>
            <person name="Ovchinnikova G."/>
            <person name="Pagani I."/>
            <person name="Daligault H."/>
            <person name="Detter J.C."/>
            <person name="Han C."/>
            <person name="Land M."/>
            <person name="Hauser L."/>
            <person name="Markowitz V."/>
            <person name="Cheng J.-F."/>
            <person name="Hugenholtz P."/>
            <person name="Woyke T."/>
            <person name="Wu D."/>
            <person name="Verbarg S."/>
            <person name="Frueling A."/>
            <person name="Brambilla E."/>
            <person name="Klenk H.-P."/>
            <person name="Eisen J.A."/>
        </authorList>
    </citation>
    <scope>NUCLEOTIDE SEQUENCE</scope>
    <source>
        <strain>DSM 1100</strain>
    </source>
</reference>
<dbReference type="SUPFAM" id="SSF89946">
    <property type="entry name" value="Hypothetical protein VC0424"/>
    <property type="match status" value="1"/>
</dbReference>
<organism evidence="5 6">
    <name type="scientific">Haliscomenobacter hydrossis (strain ATCC 27775 / DSM 1100 / LMG 10767 / O)</name>
    <dbReference type="NCBI Taxonomy" id="760192"/>
    <lineage>
        <taxon>Bacteria</taxon>
        <taxon>Pseudomonadati</taxon>
        <taxon>Bacteroidota</taxon>
        <taxon>Saprospiria</taxon>
        <taxon>Saprospirales</taxon>
        <taxon>Haliscomenobacteraceae</taxon>
        <taxon>Haliscomenobacter</taxon>
    </lineage>
</organism>
<feature type="repeat" description="TPR" evidence="3">
    <location>
        <begin position="218"/>
        <end position="251"/>
    </location>
</feature>
<dbReference type="Proteomes" id="UP000008461">
    <property type="component" value="Chromosome"/>
</dbReference>
<dbReference type="InterPro" id="IPR009671">
    <property type="entry name" value="RraB_dom"/>
</dbReference>
<dbReference type="Pfam" id="PF00515">
    <property type="entry name" value="TPR_1"/>
    <property type="match status" value="1"/>
</dbReference>
<dbReference type="KEGG" id="hhy:Halhy_4458"/>
<dbReference type="InterPro" id="IPR051685">
    <property type="entry name" value="Ycf3/AcsC/BcsC/TPR_MFPF"/>
</dbReference>
<keyword evidence="2 3" id="KW-0802">TPR repeat</keyword>
<feature type="domain" description="Regulator of ribonuclease activity B" evidence="4">
    <location>
        <begin position="31"/>
        <end position="125"/>
    </location>
</feature>
<evidence type="ECO:0000313" key="5">
    <source>
        <dbReference type="EMBL" id="AEE52299.1"/>
    </source>
</evidence>
<dbReference type="Gene3D" id="3.30.70.970">
    <property type="entry name" value="RraB-like"/>
    <property type="match status" value="1"/>
</dbReference>